<comment type="function">
    <text evidence="13">Na(+)/H(+) antiporter that extrudes sodium in exchange for external protons.</text>
</comment>
<evidence type="ECO:0000256" key="10">
    <source>
        <dbReference type="ARBA" id="ARBA00023065"/>
    </source>
</evidence>
<keyword evidence="12 13" id="KW-0739">Sodium transport</keyword>
<evidence type="ECO:0000256" key="14">
    <source>
        <dbReference type="NCBIfam" id="TIGR00774"/>
    </source>
</evidence>
<evidence type="ECO:0000256" key="8">
    <source>
        <dbReference type="ARBA" id="ARBA00022989"/>
    </source>
</evidence>
<evidence type="ECO:0000256" key="9">
    <source>
        <dbReference type="ARBA" id="ARBA00023053"/>
    </source>
</evidence>
<gene>
    <name evidence="13" type="primary">nhaB</name>
    <name evidence="15" type="ORF">KPNJ2_02078</name>
</gene>
<evidence type="ECO:0000256" key="1">
    <source>
        <dbReference type="ARBA" id="ARBA00004651"/>
    </source>
</evidence>
<keyword evidence="6" id="KW-0997">Cell inner membrane</keyword>
<feature type="transmembrane region" description="Helical" evidence="13">
    <location>
        <begin position="96"/>
        <end position="122"/>
    </location>
</feature>
<comment type="catalytic activity">
    <reaction evidence="13">
        <text>2 Na(+)(in) + 3 H(+)(out) = 2 Na(+)(out) + 3 H(+)(in)</text>
        <dbReference type="Rhea" id="RHEA:29247"/>
        <dbReference type="ChEBI" id="CHEBI:15378"/>
        <dbReference type="ChEBI" id="CHEBI:29101"/>
    </reaction>
</comment>
<keyword evidence="4 13" id="KW-0050">Antiport</keyword>
<dbReference type="HOGENOM" id="CLU_041110_0_0_6"/>
<feature type="transmembrane region" description="Helical" evidence="13">
    <location>
        <begin position="526"/>
        <end position="544"/>
    </location>
</feature>
<keyword evidence="11 13" id="KW-0472">Membrane</keyword>
<dbReference type="PATRIC" id="fig|1420013.3.peg.1960"/>
<keyword evidence="3 13" id="KW-0813">Transport</keyword>
<name>W8UT84_KLEPN</name>
<evidence type="ECO:0000256" key="11">
    <source>
        <dbReference type="ARBA" id="ARBA00023136"/>
    </source>
</evidence>
<feature type="transmembrane region" description="Helical" evidence="13">
    <location>
        <begin position="370"/>
        <end position="388"/>
    </location>
</feature>
<evidence type="ECO:0000256" key="12">
    <source>
        <dbReference type="ARBA" id="ARBA00023201"/>
    </source>
</evidence>
<evidence type="ECO:0000256" key="13">
    <source>
        <dbReference type="HAMAP-Rule" id="MF_01599"/>
    </source>
</evidence>
<organism evidence="15 16">
    <name type="scientific">Klebsiella pneumoniae 30684/NJST258_2</name>
    <dbReference type="NCBI Taxonomy" id="1420013"/>
    <lineage>
        <taxon>Bacteria</taxon>
        <taxon>Pseudomonadati</taxon>
        <taxon>Pseudomonadota</taxon>
        <taxon>Gammaproteobacteria</taxon>
        <taxon>Enterobacterales</taxon>
        <taxon>Enterobacteriaceae</taxon>
        <taxon>Klebsiella/Raoultella group</taxon>
        <taxon>Klebsiella</taxon>
        <taxon>Klebsiella pneumoniae complex</taxon>
    </lineage>
</organism>
<feature type="transmembrane region" description="Helical" evidence="13">
    <location>
        <begin position="423"/>
        <end position="441"/>
    </location>
</feature>
<dbReference type="NCBIfam" id="TIGR00774">
    <property type="entry name" value="NhaB"/>
    <property type="match status" value="1"/>
</dbReference>
<dbReference type="GO" id="GO:0005886">
    <property type="term" value="C:plasma membrane"/>
    <property type="evidence" value="ECO:0007669"/>
    <property type="project" value="UniProtKB-SubCell"/>
</dbReference>
<keyword evidence="7 13" id="KW-0812">Transmembrane</keyword>
<dbReference type="EMBL" id="CP006918">
    <property type="protein sequence ID" value="AHM78858.1"/>
    <property type="molecule type" value="Genomic_DNA"/>
</dbReference>
<evidence type="ECO:0000313" key="15">
    <source>
        <dbReference type="EMBL" id="AHM78858.1"/>
    </source>
</evidence>
<evidence type="ECO:0000313" key="16">
    <source>
        <dbReference type="Proteomes" id="UP000019586"/>
    </source>
</evidence>
<dbReference type="PANTHER" id="PTHR43302">
    <property type="entry name" value="TRANSPORTER ARSB-RELATED"/>
    <property type="match status" value="1"/>
</dbReference>
<dbReference type="GO" id="GO:0015385">
    <property type="term" value="F:sodium:proton antiporter activity"/>
    <property type="evidence" value="ECO:0007669"/>
    <property type="project" value="UniProtKB-UniRule"/>
</dbReference>
<reference evidence="15 16" key="1">
    <citation type="journal article" date="2014" name="Proc. Natl. Acad. Sci. U.S.A.">
        <title>Molecular dissection of the evolution of carbapenem-resistant multilocus sequence type 258 Klebsiella pneumoniae.</title>
        <authorList>
            <person name="Deleo F.R."/>
            <person name="Chen L."/>
            <person name="Porcella S.F."/>
            <person name="Martens C.A."/>
            <person name="Kobayashi S.D."/>
            <person name="Porter A.R."/>
            <person name="Chavda K.D."/>
            <person name="Jacobs M.R."/>
            <person name="Mathema B."/>
            <person name="Olsen R.J."/>
            <person name="Bonomo R.A."/>
            <person name="Musser J.M."/>
            <person name="Kreiswirth B.N."/>
        </authorList>
    </citation>
    <scope>NUCLEOTIDE SEQUENCE [LARGE SCALE GENOMIC DNA]</scope>
    <source>
        <strain evidence="15">30684/NJST258_2</strain>
    </source>
</reference>
<keyword evidence="8 13" id="KW-1133">Transmembrane helix</keyword>
<dbReference type="NCBIfam" id="NF007093">
    <property type="entry name" value="PRK09547.1"/>
    <property type="match status" value="1"/>
</dbReference>
<protein>
    <recommendedName>
        <fullName evidence="13 14">Na(+)/H(+) antiporter NhaB</fullName>
    </recommendedName>
    <alternativeName>
        <fullName evidence="13">Sodium/proton antiporter NhaB</fullName>
    </alternativeName>
</protein>
<dbReference type="PANTHER" id="PTHR43302:SF1">
    <property type="entry name" value="NA(+)_H(+) ANTIPORTER NHAB"/>
    <property type="match status" value="1"/>
</dbReference>
<comment type="subcellular location">
    <subcellularLocation>
        <location evidence="1 13">Cell membrane</location>
        <topology evidence="1 13">Multi-pass membrane protein</topology>
    </subcellularLocation>
</comment>
<feature type="transmembrane region" description="Helical" evidence="13">
    <location>
        <begin position="551"/>
        <end position="573"/>
    </location>
</feature>
<accession>W8UT84</accession>
<evidence type="ECO:0000256" key="7">
    <source>
        <dbReference type="ARBA" id="ARBA00022692"/>
    </source>
</evidence>
<dbReference type="KEGG" id="kps:KPNJ2_02078"/>
<keyword evidence="10 13" id="KW-0406">Ion transport</keyword>
<feature type="transmembrane region" description="Helical" evidence="13">
    <location>
        <begin position="162"/>
        <end position="181"/>
    </location>
</feature>
<feature type="transmembrane region" description="Helical" evidence="13">
    <location>
        <begin position="220"/>
        <end position="238"/>
    </location>
</feature>
<dbReference type="Proteomes" id="UP000019586">
    <property type="component" value="Chromosome"/>
</dbReference>
<proteinExistence type="inferred from homology"/>
<evidence type="ECO:0000256" key="2">
    <source>
        <dbReference type="ARBA" id="ARBA00006036"/>
    </source>
</evidence>
<feature type="transmembrane region" description="Helical" evidence="13">
    <location>
        <begin position="193"/>
        <end position="214"/>
    </location>
</feature>
<keyword evidence="5 13" id="KW-1003">Cell membrane</keyword>
<evidence type="ECO:0000256" key="6">
    <source>
        <dbReference type="ARBA" id="ARBA00022519"/>
    </source>
</evidence>
<dbReference type="Pfam" id="PF06450">
    <property type="entry name" value="NhaB"/>
    <property type="match status" value="1"/>
</dbReference>
<feature type="transmembrane region" description="Helical" evidence="13">
    <location>
        <begin position="311"/>
        <end position="333"/>
    </location>
</feature>
<dbReference type="AlphaFoldDB" id="W8UT84"/>
<feature type="transmembrane region" description="Helical" evidence="13">
    <location>
        <begin position="24"/>
        <end position="40"/>
    </location>
</feature>
<dbReference type="HAMAP" id="MF_01599">
    <property type="entry name" value="NhaB"/>
    <property type="match status" value="1"/>
</dbReference>
<feature type="transmembrane region" description="Helical" evidence="13">
    <location>
        <begin position="134"/>
        <end position="156"/>
    </location>
</feature>
<keyword evidence="9 13" id="KW-0915">Sodium</keyword>
<dbReference type="InterPro" id="IPR004671">
    <property type="entry name" value="Na+/H+_antiporter_NhaB"/>
</dbReference>
<evidence type="ECO:0000256" key="5">
    <source>
        <dbReference type="ARBA" id="ARBA00022475"/>
    </source>
</evidence>
<feature type="transmembrane region" description="Helical" evidence="13">
    <location>
        <begin position="271"/>
        <end position="291"/>
    </location>
</feature>
<comment type="similarity">
    <text evidence="2 13">Belongs to the NhaB Na(+)/H(+) (TC 2.A.34) antiporter family.</text>
</comment>
<sequence>MHSSYQSRYSADSMASELKRDRRFIFRFYFALFLIFTNRQRGAKKVASHFAQLVLLPIVMHKTMHSLTGKDSVVEISYGRALWRNFLGQSPDWYKLALIIFLIVNPLVFAVAPFVAGWLLVVEFIFTLAMALKCYPLLPGGLLAIEALLIGMTSPAHVRDEIAGNLEVLLLLMFMVAGIYFMKQLLLFVFTRLLLGIRSKMLLSLAFCLAAAFLSAFLDALTVVAVVISVAVGFYGIYHRVASARPDDSDLLDDSHIEQHYREVLEQFRGFLRSLMMHAGVGTALGGVMTMVGEPQNLIIAKAAGWHFGEFFLRMAPVTLPVMVCGLLTCLLVEKYRLFGYGEPLPPTVRKVLQEFDDRSRAQRSRQERLRLIAQALIGVWLIVALAFHLAEVGLIGLSVIILATTFTGVTDEHAIGKAFTEALPFTALLTVFFSIVAVIIDQQLFTPVIEFVLQASPHAQLSLFYLFNGLLSSISDNVFVGTVYINEAKAALEHGAISLPQFEMLAVAINTGTNLPSVATPNGQAAFLFLLTSALAPLIRLSYGRMVWMALPYTIVLTLVGLLCVEFTLMPVTDWLLAHGWLVTPTLP</sequence>
<evidence type="ECO:0000256" key="3">
    <source>
        <dbReference type="ARBA" id="ARBA00022448"/>
    </source>
</evidence>
<evidence type="ECO:0000256" key="4">
    <source>
        <dbReference type="ARBA" id="ARBA00022449"/>
    </source>
</evidence>